<dbReference type="Proteomes" id="UP000198804">
    <property type="component" value="Unassembled WGS sequence"/>
</dbReference>
<protein>
    <submittedName>
        <fullName evidence="2">Uncharacterized protein</fullName>
    </submittedName>
</protein>
<evidence type="ECO:0000313" key="3">
    <source>
        <dbReference type="Proteomes" id="UP000198804"/>
    </source>
</evidence>
<gene>
    <name evidence="2" type="ORF">SAMN04488125_12166</name>
</gene>
<keyword evidence="1" id="KW-0732">Signal</keyword>
<keyword evidence="3" id="KW-1185">Reference proteome</keyword>
<feature type="chain" id="PRO_5011607085" evidence="1">
    <location>
        <begin position="23"/>
        <end position="211"/>
    </location>
</feature>
<name>A0A1I4JTR7_9HYPH</name>
<accession>A0A1I4JTR7</accession>
<dbReference type="STRING" id="414703.SAMN04488125_12166"/>
<organism evidence="2 3">
    <name type="scientific">Methylorubrum salsuginis</name>
    <dbReference type="NCBI Taxonomy" id="414703"/>
    <lineage>
        <taxon>Bacteria</taxon>
        <taxon>Pseudomonadati</taxon>
        <taxon>Pseudomonadota</taxon>
        <taxon>Alphaproteobacteria</taxon>
        <taxon>Hyphomicrobiales</taxon>
        <taxon>Methylobacteriaceae</taxon>
        <taxon>Methylorubrum</taxon>
    </lineage>
</organism>
<dbReference type="AlphaFoldDB" id="A0A1I4JTR7"/>
<dbReference type="EMBL" id="FOSV01000021">
    <property type="protein sequence ID" value="SFL69932.1"/>
    <property type="molecule type" value="Genomic_DNA"/>
</dbReference>
<proteinExistence type="predicted"/>
<reference evidence="3" key="1">
    <citation type="submission" date="2016-10" db="EMBL/GenBank/DDBJ databases">
        <authorList>
            <person name="Varghese N."/>
            <person name="Submissions S."/>
        </authorList>
    </citation>
    <scope>NUCLEOTIDE SEQUENCE [LARGE SCALE GENOMIC DNA]</scope>
    <source>
        <strain evidence="3">CGMCC 1.6474</strain>
    </source>
</reference>
<sequence length="211" mass="22669">MAIRAGILGLVSALGLPGTAMAQASPPPQILDCTEFSKKTDEAALVKRFGRENVVTAKLDGAEGETVPGTVVYPKDPSRRLEVTWWDTARRRGLSGITLRGRSEWTVRTPGQARDTVGLRTGLAELEEANEKPFRISGFGWDYGGYATSWKGGRLDHMAGGCSLSIRFDPDAKAPEKALAKVTGDREFGSSEPALRAVKPVPSSITVGWPE</sequence>
<evidence type="ECO:0000256" key="1">
    <source>
        <dbReference type="SAM" id="SignalP"/>
    </source>
</evidence>
<feature type="signal peptide" evidence="1">
    <location>
        <begin position="1"/>
        <end position="22"/>
    </location>
</feature>
<evidence type="ECO:0000313" key="2">
    <source>
        <dbReference type="EMBL" id="SFL69932.1"/>
    </source>
</evidence>